<evidence type="ECO:0000313" key="1">
    <source>
        <dbReference type="EMBL" id="KAL1503503.1"/>
    </source>
</evidence>
<gene>
    <name evidence="1" type="ORF">AB1Y20_011984</name>
</gene>
<reference evidence="1 2" key="1">
    <citation type="journal article" date="2024" name="Science">
        <title>Giant polyketide synthase enzymes in the biosynthesis of giant marine polyether toxins.</title>
        <authorList>
            <person name="Fallon T.R."/>
            <person name="Shende V.V."/>
            <person name="Wierzbicki I.H."/>
            <person name="Pendleton A.L."/>
            <person name="Watervoot N.F."/>
            <person name="Auber R.P."/>
            <person name="Gonzalez D.J."/>
            <person name="Wisecaver J.H."/>
            <person name="Moore B.S."/>
        </authorList>
    </citation>
    <scope>NUCLEOTIDE SEQUENCE [LARGE SCALE GENOMIC DNA]</scope>
    <source>
        <strain evidence="1 2">12B1</strain>
    </source>
</reference>
<dbReference type="AlphaFoldDB" id="A0AB34IQH0"/>
<comment type="caution">
    <text evidence="1">The sequence shown here is derived from an EMBL/GenBank/DDBJ whole genome shotgun (WGS) entry which is preliminary data.</text>
</comment>
<protein>
    <submittedName>
        <fullName evidence="1">Uncharacterized protein</fullName>
    </submittedName>
</protein>
<proteinExistence type="predicted"/>
<sequence>MLAQLINAAVPLDSSGAHLEFTVWSDCVSVQLRPGAGTSVFDTSAINWTIGTHTHAEYGTTAAGAEATLRICMSPNGELPLHSEDTASTVGEAQVHASVDRASIETAWDARRGEHRVVVPSSFPKCAYSSGCAPTHDIEVSAHGPPGSILRLVLSRNFHEWSSTSSRTGSEITGLSAVWYEDGQPSGRGVQISKNWHTQQGLNDPYQGYWWTFNSLVVLPTSGVWNGTCRVYYAGVVGGDATVSAAVVLAAASHGQLSLIGWGAFGLWEQVALGSGGEVMTYEPYGEQARLSAFCWPTTCELLAPFASRMLALPCYSVCR</sequence>
<name>A0AB34IQH0_PRYPA</name>
<dbReference type="EMBL" id="JBGBPQ010000021">
    <property type="protein sequence ID" value="KAL1503503.1"/>
    <property type="molecule type" value="Genomic_DNA"/>
</dbReference>
<accession>A0AB34IQH0</accession>
<evidence type="ECO:0000313" key="2">
    <source>
        <dbReference type="Proteomes" id="UP001515480"/>
    </source>
</evidence>
<organism evidence="1 2">
    <name type="scientific">Prymnesium parvum</name>
    <name type="common">Toxic golden alga</name>
    <dbReference type="NCBI Taxonomy" id="97485"/>
    <lineage>
        <taxon>Eukaryota</taxon>
        <taxon>Haptista</taxon>
        <taxon>Haptophyta</taxon>
        <taxon>Prymnesiophyceae</taxon>
        <taxon>Prymnesiales</taxon>
        <taxon>Prymnesiaceae</taxon>
        <taxon>Prymnesium</taxon>
    </lineage>
</organism>
<keyword evidence="2" id="KW-1185">Reference proteome</keyword>
<dbReference type="Proteomes" id="UP001515480">
    <property type="component" value="Unassembled WGS sequence"/>
</dbReference>